<dbReference type="STRING" id="1220188.A0A4S3J4D3"/>
<proteinExistence type="inferred from homology"/>
<protein>
    <submittedName>
        <fullName evidence="2">Uncharacterized protein</fullName>
    </submittedName>
</protein>
<gene>
    <name evidence="2" type="ORF">EYZ11_011052</name>
</gene>
<dbReference type="Proteomes" id="UP000308092">
    <property type="component" value="Unassembled WGS sequence"/>
</dbReference>
<comment type="similarity">
    <text evidence="1">Belongs to the ustYa family.</text>
</comment>
<comment type="caution">
    <text evidence="2">The sequence shown here is derived from an EMBL/GenBank/DDBJ whole genome shotgun (WGS) entry which is preliminary data.</text>
</comment>
<organism evidence="2 3">
    <name type="scientific">Aspergillus tanneri</name>
    <dbReference type="NCBI Taxonomy" id="1220188"/>
    <lineage>
        <taxon>Eukaryota</taxon>
        <taxon>Fungi</taxon>
        <taxon>Dikarya</taxon>
        <taxon>Ascomycota</taxon>
        <taxon>Pezizomycotina</taxon>
        <taxon>Eurotiomycetes</taxon>
        <taxon>Eurotiomycetidae</taxon>
        <taxon>Eurotiales</taxon>
        <taxon>Aspergillaceae</taxon>
        <taxon>Aspergillus</taxon>
        <taxon>Aspergillus subgen. Circumdati</taxon>
    </lineage>
</organism>
<sequence>MHPLSSSRNRFQAPRVFLTLKQILAYFDRHINNKYITHHFTDEVNSPFRSASSEGQAAWDEVMRERIIRHCYGSALLMMWYWEQRILWEATRMEYFAPREPVFYGEESEEKIHEHLDHCADIVRQALMCHADTNIISWGYPIEGSTMLRPNYSLPRTCRDYDSIIAWGRENEIHYP</sequence>
<evidence type="ECO:0000313" key="2">
    <source>
        <dbReference type="EMBL" id="THC89502.1"/>
    </source>
</evidence>
<dbReference type="GO" id="GO:0043386">
    <property type="term" value="P:mycotoxin biosynthetic process"/>
    <property type="evidence" value="ECO:0007669"/>
    <property type="project" value="InterPro"/>
</dbReference>
<reference evidence="2 3" key="1">
    <citation type="submission" date="2019-03" db="EMBL/GenBank/DDBJ databases">
        <title>The genome sequence of a newly discovered highly antifungal drug resistant Aspergillus species, Aspergillus tanneri NIH 1004.</title>
        <authorList>
            <person name="Mounaud S."/>
            <person name="Singh I."/>
            <person name="Joardar V."/>
            <person name="Pakala S."/>
            <person name="Pakala S."/>
            <person name="Venepally P."/>
            <person name="Hoover J."/>
            <person name="Nierman W."/>
            <person name="Chung J."/>
            <person name="Losada L."/>
        </authorList>
    </citation>
    <scope>NUCLEOTIDE SEQUENCE [LARGE SCALE GENOMIC DNA]</scope>
    <source>
        <strain evidence="2 3">NIH1004</strain>
    </source>
</reference>
<dbReference type="EMBL" id="SOSA01000645">
    <property type="protein sequence ID" value="THC89502.1"/>
    <property type="molecule type" value="Genomic_DNA"/>
</dbReference>
<dbReference type="PANTHER" id="PTHR33365">
    <property type="entry name" value="YALI0B05434P"/>
    <property type="match status" value="1"/>
</dbReference>
<dbReference type="InterPro" id="IPR021765">
    <property type="entry name" value="UstYa-like"/>
</dbReference>
<accession>A0A4S3J4D3</accession>
<evidence type="ECO:0000313" key="3">
    <source>
        <dbReference type="Proteomes" id="UP000308092"/>
    </source>
</evidence>
<dbReference type="PANTHER" id="PTHR33365:SF12">
    <property type="entry name" value="TAT PATHWAY SIGNAL SEQUENCE"/>
    <property type="match status" value="1"/>
</dbReference>
<dbReference type="Pfam" id="PF11807">
    <property type="entry name" value="UstYa"/>
    <property type="match status" value="1"/>
</dbReference>
<dbReference type="AlphaFoldDB" id="A0A4S3J4D3"/>
<name>A0A4S3J4D3_9EURO</name>
<dbReference type="VEuPathDB" id="FungiDB:EYZ11_011052"/>
<evidence type="ECO:0000256" key="1">
    <source>
        <dbReference type="ARBA" id="ARBA00035112"/>
    </source>
</evidence>
<keyword evidence="3" id="KW-1185">Reference proteome</keyword>